<keyword evidence="2" id="KW-1185">Reference proteome</keyword>
<dbReference type="AlphaFoldDB" id="A0A2N5EDZ0"/>
<dbReference type="Proteomes" id="UP000234240">
    <property type="component" value="Unassembled WGS sequence"/>
</dbReference>
<comment type="caution">
    <text evidence="1">The sequence shown here is derived from an EMBL/GenBank/DDBJ whole genome shotgun (WGS) entry which is preliminary data.</text>
</comment>
<protein>
    <submittedName>
        <fullName evidence="1">DUF4060 domain-containing protein</fullName>
    </submittedName>
</protein>
<evidence type="ECO:0000313" key="1">
    <source>
        <dbReference type="EMBL" id="PLR40760.1"/>
    </source>
</evidence>
<dbReference type="InterPro" id="IPR025135">
    <property type="entry name" value="DUF4060"/>
</dbReference>
<dbReference type="EMBL" id="PJZF01000003">
    <property type="protein sequence ID" value="PLR40760.1"/>
    <property type="molecule type" value="Genomic_DNA"/>
</dbReference>
<dbReference type="Pfam" id="PF13269">
    <property type="entry name" value="DUF4060"/>
    <property type="match status" value="1"/>
</dbReference>
<sequence>MIERIYGDTEPAHIVVAHKAMEAHKAKYGEGNKFHPRIYSVAYRGRFYQIEVVTRRQTIAATVITGVRTLTKVLEVA</sequence>
<evidence type="ECO:0000313" key="2">
    <source>
        <dbReference type="Proteomes" id="UP000234240"/>
    </source>
</evidence>
<name>A0A2N5EDZ0_9GAMM</name>
<reference evidence="1 2" key="1">
    <citation type="submission" date="2017-12" db="EMBL/GenBank/DDBJ databases">
        <title>Characterization of six clinical isolates of Enterochimera gen. nov., a novel genus of the Yersiniaciae family and the three species Enterochimera arupensis sp. nov., Enterochimera coloradensis sp. nov, and Enterochimera californica sp. nov.</title>
        <authorList>
            <person name="Rossi A."/>
            <person name="Fisher M."/>
        </authorList>
    </citation>
    <scope>NUCLEOTIDE SEQUENCE [LARGE SCALE GENOMIC DNA]</scope>
    <source>
        <strain evidence="2">2015-Iso6</strain>
    </source>
</reference>
<gene>
    <name evidence="1" type="ORF">CYR55_05635</name>
</gene>
<dbReference type="RefSeq" id="WP_101815173.1">
    <property type="nucleotide sequence ID" value="NZ_PJZF01000003.1"/>
</dbReference>
<organism evidence="1 2">
    <name type="scientific">Chimaeribacter californicus</name>
    <dbReference type="NCBI Taxonomy" id="2060067"/>
    <lineage>
        <taxon>Bacteria</taxon>
        <taxon>Pseudomonadati</taxon>
        <taxon>Pseudomonadota</taxon>
        <taxon>Gammaproteobacteria</taxon>
        <taxon>Enterobacterales</taxon>
        <taxon>Yersiniaceae</taxon>
        <taxon>Chimaeribacter</taxon>
    </lineage>
</organism>
<dbReference type="OrthoDB" id="6507067at2"/>
<accession>A0A2N5EDZ0</accession>
<proteinExistence type="predicted"/>